<reference evidence="3 4" key="1">
    <citation type="submission" date="2016-10" db="EMBL/GenBank/DDBJ databases">
        <authorList>
            <person name="Varghese N."/>
            <person name="Submissions S."/>
        </authorList>
    </citation>
    <scope>NUCLEOTIDE SEQUENCE [LARGE SCALE GENOMIC DNA]</scope>
    <source>
        <strain evidence="3 4">ATCC 19403</strain>
    </source>
</reference>
<evidence type="ECO:0000313" key="3">
    <source>
        <dbReference type="EMBL" id="SET56651.1"/>
    </source>
</evidence>
<evidence type="ECO:0000256" key="1">
    <source>
        <dbReference type="SAM" id="Phobius"/>
    </source>
</evidence>
<dbReference type="SUPFAM" id="SSF55874">
    <property type="entry name" value="ATPase domain of HSP90 chaperone/DNA topoisomerase II/histidine kinase"/>
    <property type="match status" value="1"/>
</dbReference>
<dbReference type="PANTHER" id="PTHR40448">
    <property type="entry name" value="TWO-COMPONENT SENSOR HISTIDINE KINASE"/>
    <property type="match status" value="1"/>
</dbReference>
<evidence type="ECO:0000259" key="2">
    <source>
        <dbReference type="Pfam" id="PF14501"/>
    </source>
</evidence>
<feature type="transmembrane region" description="Helical" evidence="1">
    <location>
        <begin position="120"/>
        <end position="138"/>
    </location>
</feature>
<sequence>MNIAQIIYGPVMYLNCVFEIFLLYNLLEGVFQPYEDRKNVRLLEIAACSTVIFLINSLNLPTVNLFCVPLMYMFFVWLMFRIELKYNFLYVLFYYVILAVTEFTFHHIYTLLEIDVSKAYFSMVLFLIIQKTFEFAVVQIIKKRHQGPYESGSFQYLKYLFILPIASLVLLNGFLLPKQYSGGYLLICFGGVLLILSNVVGFSTVEKLLNAERVAKDAELLALKTKLERSHYQRMEEMNQDYAEYLHEMNRVIRIMEQLSCTEDQGAVKGAMEKVSQMGKTSMKQCYISDQITNAIFIEREKNAMDKGVDYQVDIQSGIDVSFIDDLDKISMIGNLLDNALEAAEECKEGYVFVSLYKGNEALVILRIENNFKIRPHKIGEKYFTTKIEKKKHGFGIKKVEELSEKYGGILNCYEEGDTFVAVLMLSSIPNLAN</sequence>
<keyword evidence="1" id="KW-1133">Transmembrane helix</keyword>
<dbReference type="EMBL" id="LT630003">
    <property type="protein sequence ID" value="SET56651.1"/>
    <property type="molecule type" value="Genomic_DNA"/>
</dbReference>
<dbReference type="Proteomes" id="UP000198970">
    <property type="component" value="Chromosome I"/>
</dbReference>
<feature type="transmembrane region" description="Helical" evidence="1">
    <location>
        <begin position="183"/>
        <end position="205"/>
    </location>
</feature>
<gene>
    <name evidence="3" type="ORF">SAMN02745906_0405</name>
</gene>
<feature type="domain" description="Sensor histidine kinase NatK-like C-terminal" evidence="2">
    <location>
        <begin position="327"/>
        <end position="426"/>
    </location>
</feature>
<feature type="transmembrane region" description="Helical" evidence="1">
    <location>
        <begin position="87"/>
        <end position="108"/>
    </location>
</feature>
<keyword evidence="4" id="KW-1185">Reference proteome</keyword>
<dbReference type="RefSeq" id="WP_100041405.1">
    <property type="nucleotide sequence ID" value="NZ_LT630003.1"/>
</dbReference>
<dbReference type="PANTHER" id="PTHR40448:SF1">
    <property type="entry name" value="TWO-COMPONENT SENSOR HISTIDINE KINASE"/>
    <property type="match status" value="1"/>
</dbReference>
<dbReference type="InterPro" id="IPR036890">
    <property type="entry name" value="HATPase_C_sf"/>
</dbReference>
<feature type="transmembrane region" description="Helical" evidence="1">
    <location>
        <begin position="39"/>
        <end position="56"/>
    </location>
</feature>
<protein>
    <submittedName>
        <fullName evidence="3">GHKL domain-containing protein</fullName>
    </submittedName>
</protein>
<name>A0ABY1C2E9_9FIRM</name>
<keyword evidence="1" id="KW-0472">Membrane</keyword>
<dbReference type="Pfam" id="PF14501">
    <property type="entry name" value="HATPase_c_5"/>
    <property type="match status" value="1"/>
</dbReference>
<proteinExistence type="predicted"/>
<organism evidence="3 4">
    <name type="scientific">Lacrimispora sphenoides JCM 1415</name>
    <dbReference type="NCBI Taxonomy" id="1297793"/>
    <lineage>
        <taxon>Bacteria</taxon>
        <taxon>Bacillati</taxon>
        <taxon>Bacillota</taxon>
        <taxon>Clostridia</taxon>
        <taxon>Lachnospirales</taxon>
        <taxon>Lachnospiraceae</taxon>
        <taxon>Lacrimispora</taxon>
    </lineage>
</organism>
<feature type="transmembrane region" description="Helical" evidence="1">
    <location>
        <begin position="6"/>
        <end position="27"/>
    </location>
</feature>
<evidence type="ECO:0000313" key="4">
    <source>
        <dbReference type="Proteomes" id="UP000198970"/>
    </source>
</evidence>
<feature type="transmembrane region" description="Helical" evidence="1">
    <location>
        <begin position="159"/>
        <end position="177"/>
    </location>
</feature>
<accession>A0ABY1C2E9</accession>
<keyword evidence="1" id="KW-0812">Transmembrane</keyword>
<dbReference type="Gene3D" id="3.30.565.10">
    <property type="entry name" value="Histidine kinase-like ATPase, C-terminal domain"/>
    <property type="match status" value="1"/>
</dbReference>
<feature type="transmembrane region" description="Helical" evidence="1">
    <location>
        <begin position="62"/>
        <end position="80"/>
    </location>
</feature>
<dbReference type="InterPro" id="IPR032834">
    <property type="entry name" value="NatK-like_C"/>
</dbReference>